<protein>
    <submittedName>
        <fullName evidence="1">Uncharacterized protein</fullName>
    </submittedName>
</protein>
<gene>
    <name evidence="1" type="ORF">AAD027_04050</name>
</gene>
<dbReference type="RefSeq" id="WP_341724717.1">
    <property type="nucleotide sequence ID" value="NZ_JBBWWT010000001.1"/>
</dbReference>
<dbReference type="Proteomes" id="UP001459204">
    <property type="component" value="Unassembled WGS sequence"/>
</dbReference>
<organism evidence="1 2">
    <name type="scientific">Pseudoxanthomonas putridarboris</name>
    <dbReference type="NCBI Taxonomy" id="752605"/>
    <lineage>
        <taxon>Bacteria</taxon>
        <taxon>Pseudomonadati</taxon>
        <taxon>Pseudomonadota</taxon>
        <taxon>Gammaproteobacteria</taxon>
        <taxon>Lysobacterales</taxon>
        <taxon>Lysobacteraceae</taxon>
        <taxon>Pseudoxanthomonas</taxon>
    </lineage>
</organism>
<keyword evidence="2" id="KW-1185">Reference proteome</keyword>
<sequence length="69" mass="7570">MRNTMGNVGHSAVIVQTHQDTEADITIIVHSHDEHLTRSLHEVCLQAVRHAVRSFDALPDAVHPVDLAG</sequence>
<name>A0ABU9IX38_9GAMM</name>
<accession>A0ABU9IX38</accession>
<comment type="caution">
    <text evidence="1">The sequence shown here is derived from an EMBL/GenBank/DDBJ whole genome shotgun (WGS) entry which is preliminary data.</text>
</comment>
<proteinExistence type="predicted"/>
<evidence type="ECO:0000313" key="1">
    <source>
        <dbReference type="EMBL" id="MEL1263546.1"/>
    </source>
</evidence>
<dbReference type="EMBL" id="JBBWWT010000001">
    <property type="protein sequence ID" value="MEL1263546.1"/>
    <property type="molecule type" value="Genomic_DNA"/>
</dbReference>
<evidence type="ECO:0000313" key="2">
    <source>
        <dbReference type="Proteomes" id="UP001459204"/>
    </source>
</evidence>
<reference evidence="1 2" key="1">
    <citation type="submission" date="2024-04" db="EMBL/GenBank/DDBJ databases">
        <title>Draft genome sequence of Pseudoxanthomonas putridarboris WD12.</title>
        <authorList>
            <person name="Oh J."/>
        </authorList>
    </citation>
    <scope>NUCLEOTIDE SEQUENCE [LARGE SCALE GENOMIC DNA]</scope>
    <source>
        <strain evidence="1 2">WD12</strain>
    </source>
</reference>